<evidence type="ECO:0000256" key="2">
    <source>
        <dbReference type="SAM" id="Phobius"/>
    </source>
</evidence>
<feature type="region of interest" description="Disordered" evidence="1">
    <location>
        <begin position="192"/>
        <end position="233"/>
    </location>
</feature>
<keyword evidence="5" id="KW-1185">Reference proteome</keyword>
<feature type="compositionally biased region" description="Acidic residues" evidence="1">
    <location>
        <begin position="221"/>
        <end position="233"/>
    </location>
</feature>
<dbReference type="EMBL" id="ABCS01000001">
    <property type="protein sequence ID" value="EDM81862.1"/>
    <property type="molecule type" value="Genomic_DNA"/>
</dbReference>
<feature type="chain" id="PRO_5002697247" description="HupE/UreJ family protein" evidence="3">
    <location>
        <begin position="22"/>
        <end position="422"/>
    </location>
</feature>
<evidence type="ECO:0000313" key="5">
    <source>
        <dbReference type="Proteomes" id="UP000005801"/>
    </source>
</evidence>
<organism evidence="4 5">
    <name type="scientific">Plesiocystis pacifica SIR-1</name>
    <dbReference type="NCBI Taxonomy" id="391625"/>
    <lineage>
        <taxon>Bacteria</taxon>
        <taxon>Pseudomonadati</taxon>
        <taxon>Myxococcota</taxon>
        <taxon>Polyangia</taxon>
        <taxon>Nannocystales</taxon>
        <taxon>Nannocystaceae</taxon>
        <taxon>Plesiocystis</taxon>
    </lineage>
</organism>
<evidence type="ECO:0000256" key="1">
    <source>
        <dbReference type="SAM" id="MobiDB-lite"/>
    </source>
</evidence>
<evidence type="ECO:0000256" key="3">
    <source>
        <dbReference type="SAM" id="SignalP"/>
    </source>
</evidence>
<keyword evidence="3" id="KW-0732">Signal</keyword>
<name>A6FX38_9BACT</name>
<feature type="transmembrane region" description="Helical" evidence="2">
    <location>
        <begin position="276"/>
        <end position="299"/>
    </location>
</feature>
<feature type="transmembrane region" description="Helical" evidence="2">
    <location>
        <begin position="400"/>
        <end position="417"/>
    </location>
</feature>
<keyword evidence="2" id="KW-0472">Membrane</keyword>
<feature type="transmembrane region" description="Helical" evidence="2">
    <location>
        <begin position="305"/>
        <end position="323"/>
    </location>
</feature>
<accession>A6FX38</accession>
<comment type="caution">
    <text evidence="4">The sequence shown here is derived from an EMBL/GenBank/DDBJ whole genome shotgun (WGS) entry which is preliminary data.</text>
</comment>
<feature type="signal peptide" evidence="3">
    <location>
        <begin position="1"/>
        <end position="21"/>
    </location>
</feature>
<dbReference type="eggNOG" id="COG2370">
    <property type="taxonomic scope" value="Bacteria"/>
</dbReference>
<feature type="transmembrane region" description="Helical" evidence="2">
    <location>
        <begin position="335"/>
        <end position="354"/>
    </location>
</feature>
<reference evidence="4 5" key="1">
    <citation type="submission" date="2007-06" db="EMBL/GenBank/DDBJ databases">
        <authorList>
            <person name="Shimkets L."/>
            <person name="Ferriera S."/>
            <person name="Johnson J."/>
            <person name="Kravitz S."/>
            <person name="Beeson K."/>
            <person name="Sutton G."/>
            <person name="Rogers Y.-H."/>
            <person name="Friedman R."/>
            <person name="Frazier M."/>
            <person name="Venter J.C."/>
        </authorList>
    </citation>
    <scope>NUCLEOTIDE SEQUENCE [LARGE SCALE GENOMIC DNA]</scope>
    <source>
        <strain evidence="4 5">SIR-1</strain>
    </source>
</reference>
<keyword evidence="2" id="KW-1133">Transmembrane helix</keyword>
<keyword evidence="2" id="KW-0812">Transmembrane</keyword>
<feature type="transmembrane region" description="Helical" evidence="2">
    <location>
        <begin position="366"/>
        <end position="388"/>
    </location>
</feature>
<feature type="transmembrane region" description="Helical" evidence="2">
    <location>
        <begin position="242"/>
        <end position="269"/>
    </location>
</feature>
<proteinExistence type="predicted"/>
<sequence length="422" mass="45274">MRALALLVVCVGLLWPAPSQAHPFAASSFEAETDASGVQFRFRIDALALLELFDAHAPEQKPASKEALAEGRDTILGYVDEKFALASGEGKGASPCAREAPTRLQFSKRLDKLQLDVRYECGAPLEVVQIRSGLFVDEESPHQIIGTFRHIRATERYFFTGGEREATIHLDRLRQGNVLPSFDTEGGVRLARPPPGAFAGPGRKAAPPKRTEGVGPASEPEPAEPEPAEADAEPEQAEAAGFFAFLKMGVVHIFGGFDHILFVLTLLLVVRDWRELGIVVTSFTVAHSLTLAAVALELIMVSPRLVEPAIAATIIFVAVENVVRTEPEARPGLTFGFGLIHGLGFGGALAELGMGGGELVAPLLGFNVGVELGQLAIVLPLFPLVLWARGEGRESIYTRVRVGAGVIVALLGLWWLVTRLMG</sequence>
<gene>
    <name evidence="4" type="ORF">PPSIR1_05328</name>
</gene>
<evidence type="ECO:0000313" key="4">
    <source>
        <dbReference type="EMBL" id="EDM81862.1"/>
    </source>
</evidence>
<dbReference type="InterPro" id="IPR032809">
    <property type="entry name" value="Put_HupE_UreJ"/>
</dbReference>
<evidence type="ECO:0008006" key="6">
    <source>
        <dbReference type="Google" id="ProtNLM"/>
    </source>
</evidence>
<protein>
    <recommendedName>
        <fullName evidence="6">HupE/UreJ family protein</fullName>
    </recommendedName>
</protein>
<dbReference type="STRING" id="391625.PPSIR1_05328"/>
<dbReference type="AlphaFoldDB" id="A6FX38"/>
<dbReference type="Pfam" id="PF13795">
    <property type="entry name" value="HupE_UreJ_2"/>
    <property type="match status" value="1"/>
</dbReference>
<dbReference type="Proteomes" id="UP000005801">
    <property type="component" value="Unassembled WGS sequence"/>
</dbReference>